<gene>
    <name evidence="3" type="ORF">SPPG_04341</name>
</gene>
<dbReference type="InParanoid" id="A0A0L0HG32"/>
<feature type="region of interest" description="Disordered" evidence="2">
    <location>
        <begin position="1"/>
        <end position="325"/>
    </location>
</feature>
<feature type="compositionally biased region" description="Polar residues" evidence="2">
    <location>
        <begin position="1298"/>
        <end position="1312"/>
    </location>
</feature>
<feature type="compositionally biased region" description="Polar residues" evidence="2">
    <location>
        <begin position="285"/>
        <end position="320"/>
    </location>
</feature>
<feature type="region of interest" description="Disordered" evidence="2">
    <location>
        <begin position="1454"/>
        <end position="1491"/>
    </location>
</feature>
<sequence length="1561" mass="167494">MLGSNAENAEDPGEYAKVEAAPPGIDDTTEEPKLNDLGTVTVEESPPVSEVEESPPKTTVEESPIRTTVDESPLESAVEEGSLGTTIEETPLENQGPQTTGGSDAANAGSSPHVDTLPKPDGKTKPSARRPNAKPTTRPVVSKTTASSKTLPTTGQIDSKTGSKRVSTRGSVSPPVQSVRKVSAVAAKDPAKTAPTSKSVAHWSVPITSKKPEREPLSRRLTHPSSTSEKSSPTTGSRKEASSRGTSAVRSATPSASPTSTARTTASSSSVLSRKATSSVGTKPVVSQPSTTSGLRSVSSPISKRTSTVNSTGPSASTVAKKTPVATSKVKVQTAATQATPISKSDDALRKLGETEKELAALKEENMRLVEGKMELITLKAENERIPDLEEQVKVLRNDLGRIAILEATIATLEQENSNLMRLQTQLEDLKQMNSKIGPLEEEVNSLRQKNAALSVVADELVNVEKTTAREIEQLKEENARLSDLEKDVIELNAENTKLSLLPKEIERLTEVVNALKKNREEDAVKDPHIEGESRARELEEKDRRLAALEQELFERQAYIHELEEDNAKLAALQQQLAETKLDNDRLNAEISRYDVNLLVALKQNVAELREENTELLETIEMLKSKLSNAPTGADNAEAASSKLHEDNAEMQETIVMMQAKLDAASMGVETAKAASSQLREENAELQATIEAMKAKLETASIEADGVSSQLQKENAELQATIEAMKASTETDDANSQLRKDNAELQEAVQIMNEKLEAATRAVEVAESVNAEVLVKLATAEGIIADFPSKIAEVEANSSNLVANQLRAVSLQLTDAESKLEAVSQQLAEEKDKSAMLADSLLEAEGNITTLKDALHEAEKTAEDLATRLASVESKAEAVSTKLAAEEANVSSLTQKLEESQLGTSHLADQLETARKECIRLTRELRNSEDERTTFSRMMGAVEEEKMALATQIVETEKSQQSTTGDRTFDSATETNDLIALAADVASEGRDLLDVLAQDQEFGIPRPTLPEVADEEKSTQESAVTETPETTITSEANQPSTSFAQHSSQSDLGSPAQHAPDITPPIIPVEGTEEIAEMQMVEDEYIAEMQTREQDYAASRRPHDSGFSFETHTNESDVVDHTIDEINSELSESAVRLSTQMPEVLREKSVLDPVYEIVEGAESALSEWAAMSQTVEEPLGENTTDDANKDEPSSMSTIGVEFSAGKEGHVDDADVADTAENLSEGHEGDSAASGEEQCFKEVEKAKGPEDFGANEVDKSDAGCTGIPDSGPTTDSSDGEQQPGADETLAMDGLEPQRSRLNLNEPHSGSTEEMSTKTELSDIEPDLGDRRAGDSGADVEDDTERPDHGPATTLQTEAHVASERPKNEGEGEDSNGISGSVGHEDEAYLGSDATTESSPRSIDGSFMDEQPPENLMSPSYSMDVDLQCDKDNADIMDARPPVVEEAVPTANVPSLMDASADEQNAPQGAQPGEEAFSDQTASGSEGAIELQAETGHSYLDKLLSGYFGDNSTIEGGDPSDPAHERQLKSVAKTLAWDAVADALEELQIEAHIKSATETEEVN</sequence>
<dbReference type="GeneID" id="27687794"/>
<keyword evidence="4" id="KW-1185">Reference proteome</keyword>
<reference evidence="3 4" key="1">
    <citation type="submission" date="2009-08" db="EMBL/GenBank/DDBJ databases">
        <title>The Genome Sequence of Spizellomyces punctatus strain DAOM BR117.</title>
        <authorList>
            <consortium name="The Broad Institute Genome Sequencing Platform"/>
            <person name="Russ C."/>
            <person name="Cuomo C."/>
            <person name="Shea T."/>
            <person name="Young S.K."/>
            <person name="Zeng Q."/>
            <person name="Koehrsen M."/>
            <person name="Haas B."/>
            <person name="Borodovsky M."/>
            <person name="Guigo R."/>
            <person name="Alvarado L."/>
            <person name="Berlin A."/>
            <person name="Bochicchio J."/>
            <person name="Borenstein D."/>
            <person name="Chapman S."/>
            <person name="Chen Z."/>
            <person name="Engels R."/>
            <person name="Freedman E."/>
            <person name="Gellesch M."/>
            <person name="Goldberg J."/>
            <person name="Griggs A."/>
            <person name="Gujja S."/>
            <person name="Heiman D."/>
            <person name="Hepburn T."/>
            <person name="Howarth C."/>
            <person name="Jen D."/>
            <person name="Larson L."/>
            <person name="Lewis B."/>
            <person name="Mehta T."/>
            <person name="Park D."/>
            <person name="Pearson M."/>
            <person name="Roberts A."/>
            <person name="Saif S."/>
            <person name="Shenoy N."/>
            <person name="Sisk P."/>
            <person name="Stolte C."/>
            <person name="Sykes S."/>
            <person name="Thomson T."/>
            <person name="Walk T."/>
            <person name="White J."/>
            <person name="Yandava C."/>
            <person name="Burger G."/>
            <person name="Gray M.W."/>
            <person name="Holland P.W.H."/>
            <person name="King N."/>
            <person name="Lang F.B.F."/>
            <person name="Roger A.J."/>
            <person name="Ruiz-Trillo I."/>
            <person name="Lander E."/>
            <person name="Nusbaum C."/>
        </authorList>
    </citation>
    <scope>NUCLEOTIDE SEQUENCE [LARGE SCALE GENOMIC DNA]</scope>
    <source>
        <strain evidence="3 4">DAOM BR117</strain>
    </source>
</reference>
<feature type="compositionally biased region" description="Basic and acidic residues" evidence="2">
    <location>
        <begin position="1359"/>
        <end position="1368"/>
    </location>
</feature>
<keyword evidence="1" id="KW-0175">Coiled coil</keyword>
<dbReference type="RefSeq" id="XP_016608031.1">
    <property type="nucleotide sequence ID" value="XM_016752580.1"/>
</dbReference>
<feature type="coiled-coil region" evidence="1">
    <location>
        <begin position="532"/>
        <end position="769"/>
    </location>
</feature>
<feature type="compositionally biased region" description="Low complexity" evidence="2">
    <location>
        <begin position="223"/>
        <end position="236"/>
    </location>
</feature>
<evidence type="ECO:0000256" key="1">
    <source>
        <dbReference type="SAM" id="Coils"/>
    </source>
</evidence>
<name>A0A0L0HG32_SPIPD</name>
<feature type="compositionally biased region" description="Polar residues" evidence="2">
    <location>
        <begin position="83"/>
        <end position="102"/>
    </location>
</feature>
<dbReference type="Proteomes" id="UP000053201">
    <property type="component" value="Unassembled WGS sequence"/>
</dbReference>
<feature type="region of interest" description="Disordered" evidence="2">
    <location>
        <begin position="1004"/>
        <end position="1065"/>
    </location>
</feature>
<feature type="compositionally biased region" description="Polar residues" evidence="2">
    <location>
        <begin position="142"/>
        <end position="161"/>
    </location>
</feature>
<feature type="compositionally biased region" description="Basic and acidic residues" evidence="2">
    <location>
        <begin position="1247"/>
        <end position="1260"/>
    </location>
</feature>
<dbReference type="OMA" id="KQTQKAY"/>
<dbReference type="STRING" id="645134.A0A0L0HG32"/>
<dbReference type="EMBL" id="KQ257456">
    <property type="protein sequence ID" value="KNC99991.1"/>
    <property type="molecule type" value="Genomic_DNA"/>
</dbReference>
<feature type="compositionally biased region" description="Polar residues" evidence="2">
    <location>
        <begin position="1020"/>
        <end position="1052"/>
    </location>
</feature>
<organism evidence="3 4">
    <name type="scientific">Spizellomyces punctatus (strain DAOM BR117)</name>
    <dbReference type="NCBI Taxonomy" id="645134"/>
    <lineage>
        <taxon>Eukaryota</taxon>
        <taxon>Fungi</taxon>
        <taxon>Fungi incertae sedis</taxon>
        <taxon>Chytridiomycota</taxon>
        <taxon>Chytridiomycota incertae sedis</taxon>
        <taxon>Chytridiomycetes</taxon>
        <taxon>Spizellomycetales</taxon>
        <taxon>Spizellomycetaceae</taxon>
        <taxon>Spizellomyces</taxon>
    </lineage>
</organism>
<accession>A0A0L0HG32</accession>
<feature type="coiled-coil region" evidence="1">
    <location>
        <begin position="806"/>
        <end position="931"/>
    </location>
</feature>
<feature type="region of interest" description="Disordered" evidence="2">
    <location>
        <begin position="1176"/>
        <end position="1196"/>
    </location>
</feature>
<dbReference type="OrthoDB" id="6368736at2759"/>
<evidence type="ECO:0000313" key="3">
    <source>
        <dbReference type="EMBL" id="KNC99991.1"/>
    </source>
</evidence>
<feature type="compositionally biased region" description="Polar residues" evidence="2">
    <location>
        <begin position="1270"/>
        <end position="1279"/>
    </location>
</feature>
<dbReference type="SUPFAM" id="SSF57997">
    <property type="entry name" value="Tropomyosin"/>
    <property type="match status" value="1"/>
</dbReference>
<proteinExistence type="predicted"/>
<evidence type="ECO:0000313" key="4">
    <source>
        <dbReference type="Proteomes" id="UP000053201"/>
    </source>
</evidence>
<feature type="coiled-coil region" evidence="1">
    <location>
        <begin position="345"/>
        <end position="502"/>
    </location>
</feature>
<protein>
    <submittedName>
        <fullName evidence="3">Uncharacterized protein</fullName>
    </submittedName>
</protein>
<dbReference type="VEuPathDB" id="FungiDB:SPPG_04341"/>
<feature type="compositionally biased region" description="Low complexity" evidence="2">
    <location>
        <begin position="246"/>
        <end position="280"/>
    </location>
</feature>
<evidence type="ECO:0000256" key="2">
    <source>
        <dbReference type="SAM" id="MobiDB-lite"/>
    </source>
</evidence>
<feature type="region of interest" description="Disordered" evidence="2">
    <location>
        <begin position="1247"/>
        <end position="1419"/>
    </location>
</feature>